<organism evidence="13 14">
    <name type="scientific">Paramicrobacterium agarici</name>
    <dbReference type="NCBI Taxonomy" id="630514"/>
    <lineage>
        <taxon>Bacteria</taxon>
        <taxon>Bacillati</taxon>
        <taxon>Actinomycetota</taxon>
        <taxon>Actinomycetes</taxon>
        <taxon>Micrococcales</taxon>
        <taxon>Microbacteriaceae</taxon>
        <taxon>Paramicrobacterium</taxon>
    </lineage>
</organism>
<evidence type="ECO:0000256" key="12">
    <source>
        <dbReference type="SAM" id="MobiDB-lite"/>
    </source>
</evidence>
<dbReference type="InterPro" id="IPR027417">
    <property type="entry name" value="P-loop_NTPase"/>
</dbReference>
<evidence type="ECO:0000256" key="3">
    <source>
        <dbReference type="ARBA" id="ARBA00019010"/>
    </source>
</evidence>
<keyword evidence="9" id="KW-0460">Magnesium</keyword>
<keyword evidence="7" id="KW-0547">Nucleotide-binding</keyword>
<dbReference type="AlphaFoldDB" id="A0A2A9E1N4"/>
<dbReference type="EMBL" id="PDJE01000001">
    <property type="protein sequence ID" value="PFG32100.1"/>
    <property type="molecule type" value="Genomic_DNA"/>
</dbReference>
<evidence type="ECO:0000256" key="11">
    <source>
        <dbReference type="ARBA" id="ARBA00032441"/>
    </source>
</evidence>
<comment type="caution">
    <text evidence="13">The sequence shown here is derived from an EMBL/GenBank/DDBJ whole genome shotgun (WGS) entry which is preliminary data.</text>
</comment>
<dbReference type="NCBIfam" id="TIGR00150">
    <property type="entry name" value="T6A_YjeE"/>
    <property type="match status" value="1"/>
</dbReference>
<comment type="function">
    <text evidence="10">Required for the formation of a threonylcarbamoyl group on adenosine at position 37 (t(6)A37) in tRNAs that read codons beginning with adenine. Is involved in the transfer of the threonylcarbamoyl moiety of threonylcarbamoyl-AMP (TC-AMP) to the N6 group of A37, together with TsaD and TsaB. TsaE seems to play an indirect role in the t(6)A biosynthesis pathway, possibly in regulating the core enzymatic function of TsaD.</text>
</comment>
<evidence type="ECO:0000313" key="14">
    <source>
        <dbReference type="Proteomes" id="UP000221369"/>
    </source>
</evidence>
<dbReference type="PANTHER" id="PTHR33540">
    <property type="entry name" value="TRNA THREONYLCARBAMOYLADENOSINE BIOSYNTHESIS PROTEIN TSAE"/>
    <property type="match status" value="1"/>
</dbReference>
<evidence type="ECO:0000256" key="6">
    <source>
        <dbReference type="ARBA" id="ARBA00022723"/>
    </source>
</evidence>
<evidence type="ECO:0000256" key="4">
    <source>
        <dbReference type="ARBA" id="ARBA00022490"/>
    </source>
</evidence>
<keyword evidence="6" id="KW-0479">Metal-binding</keyword>
<comment type="subcellular location">
    <subcellularLocation>
        <location evidence="1">Cytoplasm</location>
    </subcellularLocation>
</comment>
<evidence type="ECO:0000256" key="8">
    <source>
        <dbReference type="ARBA" id="ARBA00022840"/>
    </source>
</evidence>
<evidence type="ECO:0000256" key="9">
    <source>
        <dbReference type="ARBA" id="ARBA00022842"/>
    </source>
</evidence>
<evidence type="ECO:0000256" key="1">
    <source>
        <dbReference type="ARBA" id="ARBA00004496"/>
    </source>
</evidence>
<feature type="region of interest" description="Disordered" evidence="12">
    <location>
        <begin position="215"/>
        <end position="250"/>
    </location>
</feature>
<reference evidence="13 14" key="1">
    <citation type="submission" date="2017-10" db="EMBL/GenBank/DDBJ databases">
        <title>Sequencing the genomes of 1000 actinobacteria strains.</title>
        <authorList>
            <person name="Klenk H.-P."/>
        </authorList>
    </citation>
    <scope>NUCLEOTIDE SEQUENCE [LARGE SCALE GENOMIC DNA]</scope>
    <source>
        <strain evidence="13 14">DSM 21798</strain>
    </source>
</reference>
<keyword evidence="4" id="KW-0963">Cytoplasm</keyword>
<comment type="similarity">
    <text evidence="2">Belongs to the TsaE family.</text>
</comment>
<gene>
    <name evidence="13" type="ORF">ATJ78_3084</name>
</gene>
<protein>
    <recommendedName>
        <fullName evidence="3">tRNA threonylcarbamoyladenosine biosynthesis protein TsaE</fullName>
    </recommendedName>
    <alternativeName>
        <fullName evidence="11">t(6)A37 threonylcarbamoyladenosine biosynthesis protein TsaE</fullName>
    </alternativeName>
</protein>
<evidence type="ECO:0000313" key="13">
    <source>
        <dbReference type="EMBL" id="PFG32100.1"/>
    </source>
</evidence>
<keyword evidence="14" id="KW-1185">Reference proteome</keyword>
<dbReference type="GO" id="GO:0046872">
    <property type="term" value="F:metal ion binding"/>
    <property type="evidence" value="ECO:0007669"/>
    <property type="project" value="UniProtKB-KW"/>
</dbReference>
<dbReference type="InterPro" id="IPR003442">
    <property type="entry name" value="T6A_TsaE"/>
</dbReference>
<dbReference type="GO" id="GO:0002949">
    <property type="term" value="P:tRNA threonylcarbamoyladenosine modification"/>
    <property type="evidence" value="ECO:0007669"/>
    <property type="project" value="InterPro"/>
</dbReference>
<feature type="region of interest" description="Disordered" evidence="12">
    <location>
        <begin position="133"/>
        <end position="158"/>
    </location>
</feature>
<sequence length="250" mass="25726">MIEIPSTTVCATTDEMHELGVELGRMLHAGDLLVLTGPLGAGKTTLTRGIGEGLGVRGPVTSPTFVLARTHPNLAGGAPLVHVDAYRLSDAVELDDLDIDFERSVVVVEWGRGMLGGVAEQWLEVEIERPTGAAGSVADSAPDVSTGTVDSAAASNVSKSELQEVAADSSTEDDHSLQVTFGARAGAEAEAEARAGAEAEAGAEVDEPRIVRVKRVRAGDGAENSVRTGDGAENSVRTGDGAENSVRTGE</sequence>
<proteinExistence type="inferred from homology"/>
<keyword evidence="8" id="KW-0067">ATP-binding</keyword>
<evidence type="ECO:0000256" key="2">
    <source>
        <dbReference type="ARBA" id="ARBA00007599"/>
    </source>
</evidence>
<accession>A0A2A9E1N4</accession>
<evidence type="ECO:0000256" key="10">
    <source>
        <dbReference type="ARBA" id="ARBA00024908"/>
    </source>
</evidence>
<dbReference type="GO" id="GO:0005524">
    <property type="term" value="F:ATP binding"/>
    <property type="evidence" value="ECO:0007669"/>
    <property type="project" value="UniProtKB-KW"/>
</dbReference>
<dbReference type="SUPFAM" id="SSF52540">
    <property type="entry name" value="P-loop containing nucleoside triphosphate hydrolases"/>
    <property type="match status" value="1"/>
</dbReference>
<keyword evidence="5" id="KW-0819">tRNA processing</keyword>
<dbReference type="Proteomes" id="UP000221369">
    <property type="component" value="Unassembled WGS sequence"/>
</dbReference>
<dbReference type="PANTHER" id="PTHR33540:SF2">
    <property type="entry name" value="TRNA THREONYLCARBAMOYLADENOSINE BIOSYNTHESIS PROTEIN TSAE"/>
    <property type="match status" value="1"/>
</dbReference>
<dbReference type="Pfam" id="PF02367">
    <property type="entry name" value="TsaE"/>
    <property type="match status" value="1"/>
</dbReference>
<evidence type="ECO:0000256" key="5">
    <source>
        <dbReference type="ARBA" id="ARBA00022694"/>
    </source>
</evidence>
<feature type="compositionally biased region" description="Polar residues" evidence="12">
    <location>
        <begin position="143"/>
        <end position="158"/>
    </location>
</feature>
<evidence type="ECO:0000256" key="7">
    <source>
        <dbReference type="ARBA" id="ARBA00022741"/>
    </source>
</evidence>
<dbReference type="GO" id="GO:0005737">
    <property type="term" value="C:cytoplasm"/>
    <property type="evidence" value="ECO:0007669"/>
    <property type="project" value="UniProtKB-SubCell"/>
</dbReference>
<name>A0A2A9E1N4_9MICO</name>
<feature type="region of interest" description="Disordered" evidence="12">
    <location>
        <begin position="190"/>
        <end position="209"/>
    </location>
</feature>
<dbReference type="Gene3D" id="3.40.50.300">
    <property type="entry name" value="P-loop containing nucleotide triphosphate hydrolases"/>
    <property type="match status" value="1"/>
</dbReference>